<evidence type="ECO:0000313" key="1">
    <source>
        <dbReference type="EMBL" id="RNL65741.1"/>
    </source>
</evidence>
<dbReference type="Pfam" id="PF09957">
    <property type="entry name" value="VapB_antitoxin"/>
    <property type="match status" value="1"/>
</dbReference>
<dbReference type="InterPro" id="IPR019239">
    <property type="entry name" value="VapB_antitoxin"/>
</dbReference>
<sequence length="69" mass="7635">MARTNIDLDESLVNEVMRRFGVTTKKDAVDLALRRLVGTPLTVDFVLGLEGIGWDGDLDALRDSPVETF</sequence>
<dbReference type="OrthoDB" id="4563074at2"/>
<dbReference type="EMBL" id="RJSE01000002">
    <property type="protein sequence ID" value="RNL65741.1"/>
    <property type="molecule type" value="Genomic_DNA"/>
</dbReference>
<dbReference type="Proteomes" id="UP000267128">
    <property type="component" value="Unassembled WGS sequence"/>
</dbReference>
<organism evidence="1 2">
    <name type="scientific">Nocardioides marmoriginsengisoli</name>
    <dbReference type="NCBI Taxonomy" id="661483"/>
    <lineage>
        <taxon>Bacteria</taxon>
        <taxon>Bacillati</taxon>
        <taxon>Actinomycetota</taxon>
        <taxon>Actinomycetes</taxon>
        <taxon>Propionibacteriales</taxon>
        <taxon>Nocardioidaceae</taxon>
        <taxon>Nocardioides</taxon>
    </lineage>
</organism>
<proteinExistence type="predicted"/>
<gene>
    <name evidence="1" type="ORF">EFK50_01450</name>
</gene>
<protein>
    <submittedName>
        <fullName evidence="1">Type II toxin-antitoxin system VapB family antitoxin</fullName>
    </submittedName>
</protein>
<name>A0A3N0CR32_9ACTN</name>
<dbReference type="RefSeq" id="WP_123225780.1">
    <property type="nucleotide sequence ID" value="NZ_RJSE01000002.1"/>
</dbReference>
<dbReference type="AlphaFoldDB" id="A0A3N0CR32"/>
<evidence type="ECO:0000313" key="2">
    <source>
        <dbReference type="Proteomes" id="UP000267128"/>
    </source>
</evidence>
<comment type="caution">
    <text evidence="1">The sequence shown here is derived from an EMBL/GenBank/DDBJ whole genome shotgun (WGS) entry which is preliminary data.</text>
</comment>
<keyword evidence="2" id="KW-1185">Reference proteome</keyword>
<accession>A0A3N0CR32</accession>
<reference evidence="1 2" key="1">
    <citation type="submission" date="2018-11" db="EMBL/GenBank/DDBJ databases">
        <authorList>
            <person name="Li F."/>
        </authorList>
    </citation>
    <scope>NUCLEOTIDE SEQUENCE [LARGE SCALE GENOMIC DNA]</scope>
    <source>
        <strain evidence="1 2">Gsoil 097</strain>
    </source>
</reference>